<dbReference type="AlphaFoldDB" id="A0AAF0TZ42"/>
<feature type="region of interest" description="Disordered" evidence="1">
    <location>
        <begin position="1"/>
        <end position="37"/>
    </location>
</feature>
<dbReference type="Proteomes" id="UP001234989">
    <property type="component" value="Chromosome 6"/>
</dbReference>
<organism evidence="2 3">
    <name type="scientific">Solanum verrucosum</name>
    <dbReference type="NCBI Taxonomy" id="315347"/>
    <lineage>
        <taxon>Eukaryota</taxon>
        <taxon>Viridiplantae</taxon>
        <taxon>Streptophyta</taxon>
        <taxon>Embryophyta</taxon>
        <taxon>Tracheophyta</taxon>
        <taxon>Spermatophyta</taxon>
        <taxon>Magnoliopsida</taxon>
        <taxon>eudicotyledons</taxon>
        <taxon>Gunneridae</taxon>
        <taxon>Pentapetalae</taxon>
        <taxon>asterids</taxon>
        <taxon>lamiids</taxon>
        <taxon>Solanales</taxon>
        <taxon>Solanaceae</taxon>
        <taxon>Solanoideae</taxon>
        <taxon>Solaneae</taxon>
        <taxon>Solanum</taxon>
    </lineage>
</organism>
<dbReference type="EMBL" id="CP133617">
    <property type="protein sequence ID" value="WMV32830.1"/>
    <property type="molecule type" value="Genomic_DNA"/>
</dbReference>
<protein>
    <submittedName>
        <fullName evidence="2">Uncharacterized protein</fullName>
    </submittedName>
</protein>
<proteinExistence type="predicted"/>
<accession>A0AAF0TZ42</accession>
<evidence type="ECO:0000256" key="1">
    <source>
        <dbReference type="SAM" id="MobiDB-lite"/>
    </source>
</evidence>
<keyword evidence="3" id="KW-1185">Reference proteome</keyword>
<name>A0AAF0TZ42_SOLVR</name>
<evidence type="ECO:0000313" key="2">
    <source>
        <dbReference type="EMBL" id="WMV32830.1"/>
    </source>
</evidence>
<gene>
    <name evidence="2" type="ORF">MTR67_026215</name>
</gene>
<sequence>MSASRTSSTKGQMFGPHRGHVADSTVSNLISRKHVGTPPRRELVFRRNL</sequence>
<evidence type="ECO:0000313" key="3">
    <source>
        <dbReference type="Proteomes" id="UP001234989"/>
    </source>
</evidence>
<feature type="compositionally biased region" description="Polar residues" evidence="1">
    <location>
        <begin position="1"/>
        <end position="11"/>
    </location>
</feature>
<reference evidence="2" key="1">
    <citation type="submission" date="2023-08" db="EMBL/GenBank/DDBJ databases">
        <title>A de novo genome assembly of Solanum verrucosum Schlechtendal, a Mexican diploid species geographically isolated from the other diploid A-genome species in potato relatives.</title>
        <authorList>
            <person name="Hosaka K."/>
        </authorList>
    </citation>
    <scope>NUCLEOTIDE SEQUENCE</scope>
    <source>
        <tissue evidence="2">Young leaves</tissue>
    </source>
</reference>